<dbReference type="PANTHER" id="PTHR30346">
    <property type="entry name" value="TRANSCRIPTIONAL DUAL REGULATOR HCAR-RELATED"/>
    <property type="match status" value="1"/>
</dbReference>
<evidence type="ECO:0000256" key="1">
    <source>
        <dbReference type="ARBA" id="ARBA00009437"/>
    </source>
</evidence>
<evidence type="ECO:0000256" key="4">
    <source>
        <dbReference type="ARBA" id="ARBA00023163"/>
    </source>
</evidence>
<keyword evidence="3" id="KW-0238">DNA-binding</keyword>
<dbReference type="SUPFAM" id="SSF46785">
    <property type="entry name" value="Winged helix' DNA-binding domain"/>
    <property type="match status" value="1"/>
</dbReference>
<dbReference type="InterPro" id="IPR036390">
    <property type="entry name" value="WH_DNA-bd_sf"/>
</dbReference>
<dbReference type="PROSITE" id="PS50931">
    <property type="entry name" value="HTH_LYSR"/>
    <property type="match status" value="1"/>
</dbReference>
<proteinExistence type="inferred from homology"/>
<keyword evidence="7" id="KW-1185">Reference proteome</keyword>
<dbReference type="EMBL" id="JBHLZP010000253">
    <property type="protein sequence ID" value="MFB9836130.1"/>
    <property type="molecule type" value="Genomic_DNA"/>
</dbReference>
<accession>A0ABV5YM46</accession>
<reference evidence="6 7" key="1">
    <citation type="submission" date="2024-09" db="EMBL/GenBank/DDBJ databases">
        <authorList>
            <person name="Sun Q."/>
            <person name="Mori K."/>
        </authorList>
    </citation>
    <scope>NUCLEOTIDE SEQUENCE [LARGE SCALE GENOMIC DNA]</scope>
    <source>
        <strain evidence="6 7">TBRC 0563</strain>
    </source>
</reference>
<name>A0ABV5YM46_9ACTN</name>
<dbReference type="InterPro" id="IPR036388">
    <property type="entry name" value="WH-like_DNA-bd_sf"/>
</dbReference>
<dbReference type="Gene3D" id="3.40.190.10">
    <property type="entry name" value="Periplasmic binding protein-like II"/>
    <property type="match status" value="2"/>
</dbReference>
<comment type="caution">
    <text evidence="6">The sequence shown here is derived from an EMBL/GenBank/DDBJ whole genome shotgun (WGS) entry which is preliminary data.</text>
</comment>
<dbReference type="Pfam" id="PF00126">
    <property type="entry name" value="HTH_1"/>
    <property type="match status" value="1"/>
</dbReference>
<dbReference type="Proteomes" id="UP001589627">
    <property type="component" value="Unassembled WGS sequence"/>
</dbReference>
<sequence>MLDLRRLRLLRELHARGTIAAVAGALSYSPSTVSHQLAELQREAGVTLFERDGRRLRLTEAAHVLVRHADALLTRMERAEAEMAAAAGAVAGTVRVSAFQTAAISLVAPALARLADRHPQLRLEVTEVEPDQAFDGLLRRECDLAICDEYGGQRRPRPRGLTFEELYVERVRLVLPRGHPATRLHDLREAAWAGGQPGTSHDRLLMLACTTAGGFVPDIRHRTTDLLVLLALVATGCAVTLLPDLSQPERDPSVTVRDIGISRRVLTVVRDDGLARPALTAVRKALSDAAFDLVPG</sequence>
<dbReference type="SUPFAM" id="SSF53850">
    <property type="entry name" value="Periplasmic binding protein-like II"/>
    <property type="match status" value="1"/>
</dbReference>
<evidence type="ECO:0000256" key="2">
    <source>
        <dbReference type="ARBA" id="ARBA00023015"/>
    </source>
</evidence>
<evidence type="ECO:0000313" key="6">
    <source>
        <dbReference type="EMBL" id="MFB9836130.1"/>
    </source>
</evidence>
<comment type="similarity">
    <text evidence="1">Belongs to the LysR transcriptional regulatory family.</text>
</comment>
<dbReference type="Gene3D" id="1.10.10.10">
    <property type="entry name" value="Winged helix-like DNA-binding domain superfamily/Winged helix DNA-binding domain"/>
    <property type="match status" value="1"/>
</dbReference>
<dbReference type="RefSeq" id="WP_378208713.1">
    <property type="nucleotide sequence ID" value="NZ_JBHLZP010000253.1"/>
</dbReference>
<dbReference type="InterPro" id="IPR000847">
    <property type="entry name" value="LysR_HTH_N"/>
</dbReference>
<dbReference type="InterPro" id="IPR005119">
    <property type="entry name" value="LysR_subst-bd"/>
</dbReference>
<evidence type="ECO:0000259" key="5">
    <source>
        <dbReference type="PROSITE" id="PS50931"/>
    </source>
</evidence>
<protein>
    <submittedName>
        <fullName evidence="6">LysR family transcriptional regulator</fullName>
    </submittedName>
</protein>
<organism evidence="6 7">
    <name type="scientific">Actinoallomurus acaciae</name>
    <dbReference type="NCBI Taxonomy" id="502577"/>
    <lineage>
        <taxon>Bacteria</taxon>
        <taxon>Bacillati</taxon>
        <taxon>Actinomycetota</taxon>
        <taxon>Actinomycetes</taxon>
        <taxon>Streptosporangiales</taxon>
        <taxon>Thermomonosporaceae</taxon>
        <taxon>Actinoallomurus</taxon>
    </lineage>
</organism>
<evidence type="ECO:0000313" key="7">
    <source>
        <dbReference type="Proteomes" id="UP001589627"/>
    </source>
</evidence>
<feature type="domain" description="HTH lysR-type" evidence="5">
    <location>
        <begin position="2"/>
        <end position="59"/>
    </location>
</feature>
<dbReference type="Pfam" id="PF03466">
    <property type="entry name" value="LysR_substrate"/>
    <property type="match status" value="1"/>
</dbReference>
<evidence type="ECO:0000256" key="3">
    <source>
        <dbReference type="ARBA" id="ARBA00023125"/>
    </source>
</evidence>
<dbReference type="PANTHER" id="PTHR30346:SF29">
    <property type="entry name" value="LYSR SUBSTRATE-BINDING"/>
    <property type="match status" value="1"/>
</dbReference>
<gene>
    <name evidence="6" type="ORF">ACFFNX_28515</name>
</gene>
<keyword evidence="4" id="KW-0804">Transcription</keyword>
<keyword evidence="2" id="KW-0805">Transcription regulation</keyword>